<dbReference type="InterPro" id="IPR036038">
    <property type="entry name" value="Aminotransferase-like"/>
</dbReference>
<comment type="caution">
    <text evidence="1">The sequence shown here is derived from an EMBL/GenBank/DDBJ whole genome shotgun (WGS) entry which is preliminary data.</text>
</comment>
<dbReference type="GO" id="GO:0003824">
    <property type="term" value="F:catalytic activity"/>
    <property type="evidence" value="ECO:0007669"/>
    <property type="project" value="InterPro"/>
</dbReference>
<evidence type="ECO:0000313" key="1">
    <source>
        <dbReference type="EMBL" id="MBI8988602.1"/>
    </source>
</evidence>
<keyword evidence="2" id="KW-1185">Reference proteome</keyword>
<organism evidence="1 2">
    <name type="scientific">Corynebacterium meridianum</name>
    <dbReference type="NCBI Taxonomy" id="2765363"/>
    <lineage>
        <taxon>Bacteria</taxon>
        <taxon>Bacillati</taxon>
        <taxon>Actinomycetota</taxon>
        <taxon>Actinomycetes</taxon>
        <taxon>Mycobacteriales</taxon>
        <taxon>Corynebacteriaceae</taxon>
        <taxon>Corynebacterium</taxon>
    </lineage>
</organism>
<dbReference type="EMBL" id="JAEIOS010000009">
    <property type="protein sequence ID" value="MBI8988602.1"/>
    <property type="molecule type" value="Genomic_DNA"/>
</dbReference>
<name>A0A934HXW0_9CORY</name>
<evidence type="ECO:0008006" key="3">
    <source>
        <dbReference type="Google" id="ProtNLM"/>
    </source>
</evidence>
<dbReference type="Proteomes" id="UP000645966">
    <property type="component" value="Unassembled WGS sequence"/>
</dbReference>
<accession>A0A934HXW0</accession>
<sequence>MSGGVRVATSFRMVDGRVRCWDAHINRLGPLLPVGAERYIRSELRAAGPGAFNPMVTVGPDGVEVLIRPDRGFSDLVTVDAIGHRDLRRAPTVKGPDLGWLAGRLAESRGRGAGEGLLLDDSGRVVEAVYSAVLVLGSGRATLVRHPRSLESTTAAGVSGYLRCAGWTITDRAAVTPDELMDSPVWLLNAFSGVRAVSGWITEDGPVTAPEAVNAGPAGVSGAERWLWANAARL</sequence>
<proteinExistence type="predicted"/>
<reference evidence="1" key="1">
    <citation type="submission" date="2020-12" db="EMBL/GenBank/DDBJ databases">
        <title>Genome public.</title>
        <authorList>
            <person name="Sun Q."/>
        </authorList>
    </citation>
    <scope>NUCLEOTIDE SEQUENCE</scope>
    <source>
        <strain evidence="1">CCM 8863</strain>
    </source>
</reference>
<dbReference type="InterPro" id="IPR043132">
    <property type="entry name" value="BCAT-like_C"/>
</dbReference>
<gene>
    <name evidence="1" type="ORF">JDV75_02315</name>
</gene>
<dbReference type="Gene3D" id="3.20.10.10">
    <property type="entry name" value="D-amino Acid Aminotransferase, subunit A, domain 2"/>
    <property type="match status" value="1"/>
</dbReference>
<protein>
    <recommendedName>
        <fullName evidence="3">4-amino-4-deoxychorismate lyase</fullName>
    </recommendedName>
</protein>
<evidence type="ECO:0000313" key="2">
    <source>
        <dbReference type="Proteomes" id="UP000645966"/>
    </source>
</evidence>
<dbReference type="SUPFAM" id="SSF56752">
    <property type="entry name" value="D-aminoacid aminotransferase-like PLP-dependent enzymes"/>
    <property type="match status" value="1"/>
</dbReference>
<dbReference type="RefSeq" id="WP_198737624.1">
    <property type="nucleotide sequence ID" value="NZ_JAEIOS010000009.1"/>
</dbReference>
<dbReference type="AlphaFoldDB" id="A0A934HXW0"/>